<sequence length="1156" mass="126333">MSAGSASTQCEFDAALSRRGAQRLPNGRSQYLLTRATKLWNRLETAVFNPILTNLPPGPPGAPKPKDYGSKQLNEKLRYLVEVKPQEGAIPCLQVKRITDPRNPVLASHLLSGARGIHYGLFLAEDAPAIASDKIQWLAHYGGSFCHDREPEEQTAWETSFTVPFLKQALSKSDQNNNWPTAVYAWDASGRNDEWFLHAGDYGTKAAFVNHYAIVKQIKNLKQMRKYKDRKPNCTFRTVYLWGWPHLFLCSLPGVAIEPGDELIADLGVAFLQGVERAVERQGRRNGVDWDNQRDLERELDRLIARADRGEDLTQGESASEDEEEEEEEEEEISEEEETDGEEVDEESEGEAVEEEEEEVEEEEEEEEERGGANLVTPKKGGKRFCKHVGVHWNRKGKWIATLTVHGKKHSETFAESEYGNDGAMQRAIAARKEMERKYRGQEDGPEEQAVEGKWGGVGEEGKNGDGPDHAAIQIDSTDEGEEGKGKALNGPTSSRSRSSSKRKDSSSSSSSAAAASSSAAPTHASNLQRKRKSQGSPDRRHQRVDEEERRRVDSERREARRLRRADRWQEVPPELLLQEFQQPSSSSASSSSNPPPAPASPRRAAIPPVSPQPSFPEALPGLSAVRDAAPEADAEPPRSPAPSVAARTAATPGQREGESGQQREGRSAAAAVVADHHEMMVISSDEDEDAAAEKPSLVRRRGGEGGGEEEEGRREMNGREESEGERKGDWKQEEGTKCSRGTGDGGGEKDDDSDVEILCIQQAQPLMRIRQPPRRRLRPSQRAPRLPSPQQGANPPADGQSSSPAAAAAEAGGVPGSGSAKPKIRLSEIGRAGEAARLDAQKRREEKRAKTTLIQVQDSKIGQLLKGSPAPSINRLSSSGSLGAAAALPSKPRRASGGPAIGLPPFREEILSSSHSASYTPSSFATPASSHPPAAAASASACAVSRSSSASCAKPHESSSSSSQRLGGQRNESNLSRGISHQHPQNHSQQQRQQHQHPRNRHPQHPEEQQQQQQHPRNHHPQHPERQQQQQPNRLPSPSQEQQERRSVQPQQRRSIPSGRRIVFAVRPQPQSLIVQNGDGDGEGSPMDIDDDREGERNETYNSQLPPLPRANAANGGVQSQRNGLPPCPLAQSLPPQSRQPPSPSDLPPPLPPPG</sequence>
<feature type="compositionally biased region" description="Basic and acidic residues" evidence="1">
    <location>
        <begin position="712"/>
        <end position="738"/>
    </location>
</feature>
<dbReference type="Gene3D" id="2.170.270.10">
    <property type="entry name" value="SET domain"/>
    <property type="match status" value="1"/>
</dbReference>
<feature type="compositionally biased region" description="Low complexity" evidence="1">
    <location>
        <begin position="781"/>
        <end position="821"/>
    </location>
</feature>
<feature type="region of interest" description="Disordered" evidence="1">
    <location>
        <begin position="306"/>
        <end position="382"/>
    </location>
</feature>
<dbReference type="EMBL" id="CDMZ01005807">
    <property type="protein sequence ID" value="CEM54676.1"/>
    <property type="molecule type" value="Genomic_DNA"/>
</dbReference>
<dbReference type="InterPro" id="IPR046341">
    <property type="entry name" value="SET_dom_sf"/>
</dbReference>
<evidence type="ECO:0000313" key="2">
    <source>
        <dbReference type="EMBL" id="CEM54676.1"/>
    </source>
</evidence>
<feature type="region of interest" description="Disordered" evidence="1">
    <location>
        <begin position="412"/>
        <end position="1156"/>
    </location>
</feature>
<feature type="compositionally biased region" description="Basic residues" evidence="1">
    <location>
        <begin position="995"/>
        <end position="1004"/>
    </location>
</feature>
<feature type="compositionally biased region" description="Basic and acidic residues" evidence="1">
    <location>
        <begin position="460"/>
        <end position="469"/>
    </location>
</feature>
<feature type="compositionally biased region" description="Low complexity" evidence="1">
    <location>
        <begin position="877"/>
        <end position="889"/>
    </location>
</feature>
<feature type="compositionally biased region" description="Low complexity" evidence="1">
    <location>
        <begin position="913"/>
        <end position="964"/>
    </location>
</feature>
<dbReference type="Gene3D" id="1.20.5.2050">
    <property type="match status" value="1"/>
</dbReference>
<accession>A0A0G4IC90</accession>
<proteinExistence type="predicted"/>
<protein>
    <submittedName>
        <fullName evidence="2">Uncharacterized protein</fullName>
    </submittedName>
</protein>
<gene>
    <name evidence="2" type="ORF">Cvel_12969</name>
</gene>
<reference evidence="2" key="1">
    <citation type="submission" date="2014-11" db="EMBL/GenBank/DDBJ databases">
        <authorList>
            <person name="Otto D Thomas"/>
            <person name="Naeem Raeece"/>
        </authorList>
    </citation>
    <scope>NUCLEOTIDE SEQUENCE</scope>
</reference>
<feature type="compositionally biased region" description="Low complexity" evidence="1">
    <location>
        <begin position="507"/>
        <end position="521"/>
    </location>
</feature>
<feature type="compositionally biased region" description="Acidic residues" evidence="1">
    <location>
        <begin position="319"/>
        <end position="369"/>
    </location>
</feature>
<dbReference type="AlphaFoldDB" id="A0A0G4IC90"/>
<feature type="compositionally biased region" description="Low complexity" evidence="1">
    <location>
        <begin position="584"/>
        <end position="593"/>
    </location>
</feature>
<feature type="compositionally biased region" description="Basic and acidic residues" evidence="1">
    <location>
        <begin position="431"/>
        <end position="443"/>
    </location>
</feature>
<feature type="compositionally biased region" description="Basic and acidic residues" evidence="1">
    <location>
        <begin position="835"/>
        <end position="850"/>
    </location>
</feature>
<dbReference type="VEuPathDB" id="CryptoDB:Cvel_12969"/>
<evidence type="ECO:0000256" key="1">
    <source>
        <dbReference type="SAM" id="MobiDB-lite"/>
    </source>
</evidence>
<feature type="compositionally biased region" description="Basic and acidic residues" evidence="1">
    <location>
        <begin position="656"/>
        <end position="667"/>
    </location>
</feature>
<feature type="compositionally biased region" description="Basic and acidic residues" evidence="1">
    <location>
        <begin position="538"/>
        <end position="559"/>
    </location>
</feature>
<organism evidence="2">
    <name type="scientific">Chromera velia CCMP2878</name>
    <dbReference type="NCBI Taxonomy" id="1169474"/>
    <lineage>
        <taxon>Eukaryota</taxon>
        <taxon>Sar</taxon>
        <taxon>Alveolata</taxon>
        <taxon>Colpodellida</taxon>
        <taxon>Chromeraceae</taxon>
        <taxon>Chromera</taxon>
    </lineage>
</organism>
<name>A0A0G4IC90_9ALVE</name>
<feature type="compositionally biased region" description="Low complexity" evidence="1">
    <location>
        <begin position="982"/>
        <end position="994"/>
    </location>
</feature>
<feature type="compositionally biased region" description="Low complexity" evidence="1">
    <location>
        <begin position="642"/>
        <end position="653"/>
    </location>
</feature>
<feature type="compositionally biased region" description="Polar residues" evidence="1">
    <location>
        <begin position="965"/>
        <end position="980"/>
    </location>
</feature>
<feature type="compositionally biased region" description="Pro residues" evidence="1">
    <location>
        <begin position="1139"/>
        <end position="1156"/>
    </location>
</feature>